<evidence type="ECO:0000313" key="4">
    <source>
        <dbReference type="Proteomes" id="UP000294599"/>
    </source>
</evidence>
<name>A0A4R3LES0_9GAMM</name>
<protein>
    <submittedName>
        <fullName evidence="3">Uncharacterized protein</fullName>
    </submittedName>
</protein>
<feature type="signal peptide" evidence="2">
    <location>
        <begin position="1"/>
        <end position="25"/>
    </location>
</feature>
<organism evidence="3 4">
    <name type="scientific">Pseudofulvimonas gallinarii</name>
    <dbReference type="NCBI Taxonomy" id="634155"/>
    <lineage>
        <taxon>Bacteria</taxon>
        <taxon>Pseudomonadati</taxon>
        <taxon>Pseudomonadota</taxon>
        <taxon>Gammaproteobacteria</taxon>
        <taxon>Lysobacterales</taxon>
        <taxon>Rhodanobacteraceae</taxon>
        <taxon>Pseudofulvimonas</taxon>
    </lineage>
</organism>
<gene>
    <name evidence="3" type="ORF">EDC25_10879</name>
</gene>
<feature type="region of interest" description="Disordered" evidence="1">
    <location>
        <begin position="168"/>
        <end position="214"/>
    </location>
</feature>
<keyword evidence="2" id="KW-0732">Signal</keyword>
<sequence length="264" mass="28753">MRRTSLIRWMLPVLLTGAAAPQVQASVGRLADIEIYDRSSGRVLPVYRHEGRHYVAGQPGNEYEIRVRSRTGSRVLAVTSVDGVNVVTGQTASPGQGGYVLEPFASQSIAGWRKSMERTAAFYFTSLPDSYAARTGRPHDVGVIGVALFTEAQPYRPPQIAMEPQFRRGEDAPAAPAARAPADSAAGSAARAQEKLGTGHGRSEYSSARYTSFQRRSSQPDEVIEIWYDSEANLVAMGVIDAPPWRPGRPRAFPAGFVPDPPRW</sequence>
<reference evidence="3 4" key="1">
    <citation type="submission" date="2019-03" db="EMBL/GenBank/DDBJ databases">
        <title>Genomic Encyclopedia of Type Strains, Phase IV (KMG-IV): sequencing the most valuable type-strain genomes for metagenomic binning, comparative biology and taxonomic classification.</title>
        <authorList>
            <person name="Goeker M."/>
        </authorList>
    </citation>
    <scope>NUCLEOTIDE SEQUENCE [LARGE SCALE GENOMIC DNA]</scope>
    <source>
        <strain evidence="3 4">DSM 21944</strain>
    </source>
</reference>
<feature type="chain" id="PRO_5030099278" evidence="2">
    <location>
        <begin position="26"/>
        <end position="264"/>
    </location>
</feature>
<proteinExistence type="predicted"/>
<keyword evidence="4" id="KW-1185">Reference proteome</keyword>
<comment type="caution">
    <text evidence="3">The sequence shown here is derived from an EMBL/GenBank/DDBJ whole genome shotgun (WGS) entry which is preliminary data.</text>
</comment>
<dbReference type="RefSeq" id="WP_123522607.1">
    <property type="nucleotide sequence ID" value="NZ_JBHLWF010000087.1"/>
</dbReference>
<evidence type="ECO:0000313" key="3">
    <source>
        <dbReference type="EMBL" id="TCS98499.1"/>
    </source>
</evidence>
<dbReference type="AlphaFoldDB" id="A0A4R3LES0"/>
<dbReference type="Proteomes" id="UP000294599">
    <property type="component" value="Unassembled WGS sequence"/>
</dbReference>
<feature type="compositionally biased region" description="Polar residues" evidence="1">
    <location>
        <begin position="204"/>
        <end position="214"/>
    </location>
</feature>
<dbReference type="EMBL" id="SMAF01000008">
    <property type="protein sequence ID" value="TCS98499.1"/>
    <property type="molecule type" value="Genomic_DNA"/>
</dbReference>
<dbReference type="OrthoDB" id="5393649at2"/>
<accession>A0A4R3LES0</accession>
<feature type="compositionally biased region" description="Low complexity" evidence="1">
    <location>
        <begin position="172"/>
        <end position="191"/>
    </location>
</feature>
<evidence type="ECO:0000256" key="2">
    <source>
        <dbReference type="SAM" id="SignalP"/>
    </source>
</evidence>
<evidence type="ECO:0000256" key="1">
    <source>
        <dbReference type="SAM" id="MobiDB-lite"/>
    </source>
</evidence>